<gene>
    <name evidence="2" type="ORF">NK125_02620</name>
</gene>
<dbReference type="PANTHER" id="PTHR45947">
    <property type="entry name" value="SULFOQUINOVOSYL TRANSFERASE SQD2"/>
    <property type="match status" value="1"/>
</dbReference>
<comment type="caution">
    <text evidence="2">The sequence shown here is derived from an EMBL/GenBank/DDBJ whole genome shotgun (WGS) entry which is preliminary data.</text>
</comment>
<dbReference type="EMBL" id="JAMZFW010000002">
    <property type="protein sequence ID" value="MCP1101306.1"/>
    <property type="molecule type" value="Genomic_DNA"/>
</dbReference>
<dbReference type="CDD" id="cd03801">
    <property type="entry name" value="GT4_PimA-like"/>
    <property type="match status" value="1"/>
</dbReference>
<proteinExistence type="predicted"/>
<dbReference type="Gene3D" id="3.40.50.2000">
    <property type="entry name" value="Glycogen Phosphorylase B"/>
    <property type="match status" value="2"/>
</dbReference>
<accession>A0ABT1E6H0</accession>
<evidence type="ECO:0000259" key="1">
    <source>
        <dbReference type="Pfam" id="PF00534"/>
    </source>
</evidence>
<feature type="domain" description="Glycosyl transferase family 1" evidence="1">
    <location>
        <begin position="205"/>
        <end position="328"/>
    </location>
</feature>
<evidence type="ECO:0000313" key="2">
    <source>
        <dbReference type="EMBL" id="MCP1101306.1"/>
    </source>
</evidence>
<name>A0ABT1E6H0_9FIRM</name>
<dbReference type="SUPFAM" id="SSF53756">
    <property type="entry name" value="UDP-Glycosyltransferase/glycogen phosphorylase"/>
    <property type="match status" value="1"/>
</dbReference>
<dbReference type="Pfam" id="PF00534">
    <property type="entry name" value="Glycos_transf_1"/>
    <property type="match status" value="1"/>
</dbReference>
<dbReference type="Proteomes" id="UP001523566">
    <property type="component" value="Unassembled WGS sequence"/>
</dbReference>
<dbReference type="RefSeq" id="WP_262065085.1">
    <property type="nucleotide sequence ID" value="NZ_JAMXOD010000002.1"/>
</dbReference>
<organism evidence="2 3">
    <name type="scientific">Aequitasia blattaphilus</name>
    <dbReference type="NCBI Taxonomy" id="2949332"/>
    <lineage>
        <taxon>Bacteria</taxon>
        <taxon>Bacillati</taxon>
        <taxon>Bacillota</taxon>
        <taxon>Clostridia</taxon>
        <taxon>Lachnospirales</taxon>
        <taxon>Lachnospiraceae</taxon>
        <taxon>Aequitasia</taxon>
    </lineage>
</organism>
<evidence type="ECO:0000313" key="3">
    <source>
        <dbReference type="Proteomes" id="UP001523566"/>
    </source>
</evidence>
<reference evidence="2 3" key="1">
    <citation type="journal article" date="2022" name="Genome Biol. Evol.">
        <title>Host diet, physiology and behaviors set the stage for Lachnospiraceae cladogenesis.</title>
        <authorList>
            <person name="Vera-Ponce De Leon A."/>
            <person name="Schneider M."/>
            <person name="Jahnes B.C."/>
            <person name="Sadowski V."/>
            <person name="Camuy-Velez L.A."/>
            <person name="Duan J."/>
            <person name="Sabree Z.L."/>
        </authorList>
    </citation>
    <scope>NUCLEOTIDE SEQUENCE [LARGE SCALE GENOMIC DNA]</scope>
    <source>
        <strain evidence="2 3">PAL113</strain>
    </source>
</reference>
<sequence>MRILSVSGQKPFATGSGIYLHEIVKSFAKKGYVQGVVAGVDQEDCISLPEEVDFYPVHFNSKELPFPTVGMSDEMPYESTRFKDLTEEMIIQYEEAFRKVIRKAVWEVKPDIILCHHLYFLTALVRKEFPEAVVYGICHNTDLRQMEKTDLKRGFIRSQIQRLNKIFTPGEAQIGMIQDIYLASREKIQVIGTGYNREIFCLQQKKRTDSEIRLIFVGKIAIKKGALDLIQSLSHLSFPKNELVLSMVGGAGNQKEYQQIVEAAKNAPYKVEFLGKQNQRDLAELYNESDLFVLPSYSEGIPLVLIEALACGLKVVITDLPGIKEWIRRRLPEANIQFVPLPGMKYADEPVAEELRSFQRGIAQGIEAGISGDNNYKLDVSALSWDGVSERIIRGNE</sequence>
<keyword evidence="3" id="KW-1185">Reference proteome</keyword>
<dbReference type="InterPro" id="IPR001296">
    <property type="entry name" value="Glyco_trans_1"/>
</dbReference>
<protein>
    <submittedName>
        <fullName evidence="2">Glycosyltransferase family 4 protein</fullName>
    </submittedName>
</protein>
<dbReference type="PANTHER" id="PTHR45947:SF3">
    <property type="entry name" value="SULFOQUINOVOSYL TRANSFERASE SQD2"/>
    <property type="match status" value="1"/>
</dbReference>
<dbReference type="InterPro" id="IPR050194">
    <property type="entry name" value="Glycosyltransferase_grp1"/>
</dbReference>